<feature type="domain" description="CNH" evidence="6">
    <location>
        <begin position="57"/>
        <end position="380"/>
    </location>
</feature>
<evidence type="ECO:0000256" key="3">
    <source>
        <dbReference type="ARBA" id="ARBA00022490"/>
    </source>
</evidence>
<dbReference type="Pfam" id="PF00780">
    <property type="entry name" value="CNH"/>
    <property type="match status" value="1"/>
</dbReference>
<dbReference type="RefSeq" id="XP_007879255.1">
    <property type="nucleotide sequence ID" value="XM_007881064.1"/>
</dbReference>
<dbReference type="GO" id="GO:0005737">
    <property type="term" value="C:cytoplasm"/>
    <property type="evidence" value="ECO:0007669"/>
    <property type="project" value="UniProtKB-SubCell"/>
</dbReference>
<organism evidence="7 8">
    <name type="scientific">Pseudozyma flocculosa PF-1</name>
    <dbReference type="NCBI Taxonomy" id="1277687"/>
    <lineage>
        <taxon>Eukaryota</taxon>
        <taxon>Fungi</taxon>
        <taxon>Dikarya</taxon>
        <taxon>Basidiomycota</taxon>
        <taxon>Ustilaginomycotina</taxon>
        <taxon>Ustilaginomycetes</taxon>
        <taxon>Ustilaginales</taxon>
        <taxon>Ustilaginaceae</taxon>
        <taxon>Pseudozyma</taxon>
    </lineage>
</organism>
<evidence type="ECO:0000259" key="6">
    <source>
        <dbReference type="PROSITE" id="PS50219"/>
    </source>
</evidence>
<dbReference type="AlphaFoldDB" id="A0A061HDN0"/>
<keyword evidence="4" id="KW-0653">Protein transport</keyword>
<evidence type="ECO:0000256" key="5">
    <source>
        <dbReference type="SAM" id="MobiDB-lite"/>
    </source>
</evidence>
<gene>
    <name evidence="7" type="ORF">PFL1_03544</name>
</gene>
<proteinExistence type="predicted"/>
<dbReference type="GO" id="GO:0006914">
    <property type="term" value="P:autophagy"/>
    <property type="evidence" value="ECO:0007669"/>
    <property type="project" value="TreeGrafter"/>
</dbReference>
<dbReference type="GO" id="GO:0034058">
    <property type="term" value="P:endosomal vesicle fusion"/>
    <property type="evidence" value="ECO:0007669"/>
    <property type="project" value="TreeGrafter"/>
</dbReference>
<dbReference type="PANTHER" id="PTHR12894:SF27">
    <property type="entry name" value="TRANSFORMING GROWTH FACTOR-BETA RECEPTOR-ASSOCIATED PROTEIN 1"/>
    <property type="match status" value="1"/>
</dbReference>
<dbReference type="GeneID" id="19317653"/>
<evidence type="ECO:0000256" key="2">
    <source>
        <dbReference type="ARBA" id="ARBA00022448"/>
    </source>
</evidence>
<dbReference type="InterPro" id="IPR001180">
    <property type="entry name" value="CNH_dom"/>
</dbReference>
<dbReference type="InterPro" id="IPR032914">
    <property type="entry name" value="Vam6/VPS39/TRAP1"/>
</dbReference>
<reference evidence="7 8" key="1">
    <citation type="journal article" date="2013" name="Plant Cell">
        <title>The transition from a phytopathogenic smut ancestor to an anamorphic biocontrol agent deciphered by comparative whole-genome analysis.</title>
        <authorList>
            <person name="Lefebvre F."/>
            <person name="Joly D.L."/>
            <person name="Labbe C."/>
            <person name="Teichmann B."/>
            <person name="Linning R."/>
            <person name="Belzile F."/>
            <person name="Bakkeren G."/>
            <person name="Belanger R.R."/>
        </authorList>
    </citation>
    <scope>NUCLEOTIDE SEQUENCE [LARGE SCALE GENOMIC DNA]</scope>
    <source>
        <strain evidence="7 8">PF-1</strain>
    </source>
</reference>
<feature type="region of interest" description="Disordered" evidence="5">
    <location>
        <begin position="1137"/>
        <end position="1220"/>
    </location>
</feature>
<dbReference type="KEGG" id="pfp:PFL1_03544"/>
<dbReference type="eggNOG" id="KOG2063">
    <property type="taxonomic scope" value="Eukaryota"/>
</dbReference>
<name>A0A061HDN0_9BASI</name>
<accession>A0A061HDN0</accession>
<evidence type="ECO:0000313" key="7">
    <source>
        <dbReference type="EMBL" id="EPQ28741.1"/>
    </source>
</evidence>
<dbReference type="EMBL" id="KE361633">
    <property type="protein sequence ID" value="EPQ28741.1"/>
    <property type="molecule type" value="Genomic_DNA"/>
</dbReference>
<dbReference type="Proteomes" id="UP000053664">
    <property type="component" value="Unassembled WGS sequence"/>
</dbReference>
<dbReference type="PANTHER" id="PTHR12894">
    <property type="entry name" value="CNH DOMAIN CONTAINING"/>
    <property type="match status" value="1"/>
</dbReference>
<dbReference type="GO" id="GO:0015031">
    <property type="term" value="P:protein transport"/>
    <property type="evidence" value="ECO:0007669"/>
    <property type="project" value="UniProtKB-KW"/>
</dbReference>
<protein>
    <recommendedName>
        <fullName evidence="6">CNH domain-containing protein</fullName>
    </recommendedName>
</protein>
<keyword evidence="3" id="KW-0963">Cytoplasm</keyword>
<dbReference type="OrthoDB" id="10258882at2759"/>
<evidence type="ECO:0000256" key="1">
    <source>
        <dbReference type="ARBA" id="ARBA00004496"/>
    </source>
</evidence>
<feature type="compositionally biased region" description="Basic and acidic residues" evidence="5">
    <location>
        <begin position="1170"/>
        <end position="1188"/>
    </location>
</feature>
<evidence type="ECO:0000313" key="8">
    <source>
        <dbReference type="Proteomes" id="UP000053664"/>
    </source>
</evidence>
<dbReference type="PROSITE" id="PS50219">
    <property type="entry name" value="CNH"/>
    <property type="match status" value="1"/>
</dbReference>
<dbReference type="HOGENOM" id="CLU_004400_0_0_1"/>
<sequence length="1220" mass="131807">MVDTQGAPPGAAPIASAPLLPVPPYTLDPLLFPALPQDDAFNSPNPNSPAALSQLHNKAVRCAEGDRDNLYVGTSDGVVHAYALIPPPNASSSSKRTAAPRYRLQLSRLISNNAKPVEKILLLADLPLAAVLCEGVLSFYTLPSWTPARGLPSTRAVSTVVLDDDELINNCGLDGFGMVSLCIVRRKNILLAKVGQNDNRDPTWAVIKDIPLPGGAIIARRHGDALCIANTTEYSLVNLSDATITQLHLPISQTGESPSAQVRPSIVSIPVSPPRGSGPSSSSTASAADLPKCEFLVTSHSGSITLGVFVTPSGDPTPKLLEWPSHPRSLVYASDYVFSLLRNDTIEVHDVRNDVMEKVQTEHLPPGVEPRFLTAFPTAAGPDLGTSEQVDGTYGGLDIVKVDLDAPSTSSLLHRQGGDGDSAQRRSQVVLCGRNSIHTLDQDSLMDWGLGLLKRGHLASLEEALLTVAEEQRQHRQVGHRNKADAAARLRTLQYSLLLQALTLEYLQRARFWDAGETFSRSGGDPRLLIAFSGESDGGRSNGSRHTQDASEASTGSARREAIVPAALREHMERFCTGGQGSLCTVEDLIRRNLAMNYCPPLDAEADPVLLELADVLTGRASDMLLTVLRSWRTAAAGHQETPEESEREWCGFTMDDRMRERVAATVDGTLLKLLAERASTGHDPAGLDSLLSEELACSAELVTEVLEGRSYLSMLADVYLRQQRWGEVLEIWTGLIDGRSEDRSPRRSQDDSHQPTIEDVAKLLATIEDPLLTTRFGKWLVKKDPKAGVEILTRSGAGTNIAAGGNGGAAPRNTKEKELAALEGHRATLAEIEAIDTNAADGFVENIVLAATKIQDAEMHERLLRVLVRRVEQHLSDAERRATHVETATDYAAGSFAESFFAHLALAVASQPGGADRLKLAMFLQGSAVLDLDRALEAVSHLNTLAYERAIVLGKLGRDREALELLAIELRDANSAEAYCSQDGAVLSPMLAGSVAEESPELQPYAALVSRAHQQRSRAAVKNAHKDVAQARLRKEELLKTLLTIYMENGKDQSFRTATAHLLNTQALYLDSVEILRLVPDDWPLSTLETFLSQSLRRQRHRRAEAEVTRSIAVCRDFDVAEDSWARLRAMGGVLQDTDDVDGDDAGSLGGAAQRRGGEESDDATVAVTEKREKSGGGDNADDRGEKAGTVVAPGRLPPTKTEVHDIALDDRDEDAAAW</sequence>
<keyword evidence="2" id="KW-0813">Transport</keyword>
<evidence type="ECO:0000256" key="4">
    <source>
        <dbReference type="ARBA" id="ARBA00022927"/>
    </source>
</evidence>
<feature type="region of interest" description="Disordered" evidence="5">
    <location>
        <begin position="532"/>
        <end position="560"/>
    </location>
</feature>
<comment type="subcellular location">
    <subcellularLocation>
        <location evidence="1">Cytoplasm</location>
    </subcellularLocation>
</comment>
<dbReference type="GO" id="GO:0016020">
    <property type="term" value="C:membrane"/>
    <property type="evidence" value="ECO:0007669"/>
    <property type="project" value="TreeGrafter"/>
</dbReference>
<feature type="compositionally biased region" description="Polar residues" evidence="5">
    <location>
        <begin position="542"/>
        <end position="557"/>
    </location>
</feature>